<dbReference type="Gene3D" id="3.40.50.1240">
    <property type="entry name" value="Phosphoglycerate mutase-like"/>
    <property type="match status" value="1"/>
</dbReference>
<dbReference type="PANTHER" id="PTHR20963:SF42">
    <property type="entry name" value="PHOSPHOGLYCERATE MUTASE-LIKE PROTEIN"/>
    <property type="match status" value="1"/>
</dbReference>
<protein>
    <recommendedName>
        <fullName evidence="5">Acid phosphatase</fullName>
    </recommendedName>
</protein>
<dbReference type="PIRSF" id="PIRSF000894">
    <property type="entry name" value="Acid_phosphatase"/>
    <property type="match status" value="1"/>
</dbReference>
<gene>
    <name evidence="3" type="ORF">GLX27_002367</name>
</gene>
<evidence type="ECO:0000313" key="3">
    <source>
        <dbReference type="EMBL" id="WFD47709.1"/>
    </source>
</evidence>
<name>A0ABY8ERV3_MALFU</name>
<dbReference type="PROSITE" id="PS00616">
    <property type="entry name" value="HIS_ACID_PHOSPHAT_1"/>
    <property type="match status" value="1"/>
</dbReference>
<keyword evidence="1" id="KW-0378">Hydrolase</keyword>
<reference evidence="3 4" key="1">
    <citation type="journal article" date="2020" name="Elife">
        <title>Loss of centromere function drives karyotype evolution in closely related Malassezia species.</title>
        <authorList>
            <person name="Sankaranarayanan S.R."/>
            <person name="Ianiri G."/>
            <person name="Coelho M.A."/>
            <person name="Reza M.H."/>
            <person name="Thimmappa B.C."/>
            <person name="Ganguly P."/>
            <person name="Vadnala R.N."/>
            <person name="Sun S."/>
            <person name="Siddharthan R."/>
            <person name="Tellgren-Roth C."/>
            <person name="Dawson T.L."/>
            <person name="Heitman J."/>
            <person name="Sanyal K."/>
        </authorList>
    </citation>
    <scope>NUCLEOTIDE SEQUENCE [LARGE SCALE GENOMIC DNA]</scope>
    <source>
        <strain evidence="3">CBS14141</strain>
    </source>
</reference>
<evidence type="ECO:0008006" key="5">
    <source>
        <dbReference type="Google" id="ProtNLM"/>
    </source>
</evidence>
<evidence type="ECO:0000256" key="1">
    <source>
        <dbReference type="ARBA" id="ARBA00022801"/>
    </source>
</evidence>
<accession>A0ABY8ERV3</accession>
<proteinExistence type="predicted"/>
<dbReference type="InterPro" id="IPR000560">
    <property type="entry name" value="His_Pase_clade-2"/>
</dbReference>
<dbReference type="EMBL" id="CP046235">
    <property type="protein sequence ID" value="WFD47709.1"/>
    <property type="molecule type" value="Genomic_DNA"/>
</dbReference>
<dbReference type="InterPro" id="IPR033379">
    <property type="entry name" value="Acid_Pase_AS"/>
</dbReference>
<keyword evidence="4" id="KW-1185">Reference proteome</keyword>
<dbReference type="PANTHER" id="PTHR20963">
    <property type="entry name" value="MULTIPLE INOSITOL POLYPHOSPHATE PHOSPHATASE-RELATED"/>
    <property type="match status" value="1"/>
</dbReference>
<evidence type="ECO:0000256" key="2">
    <source>
        <dbReference type="ARBA" id="ARBA00023180"/>
    </source>
</evidence>
<organism evidence="3 4">
    <name type="scientific">Malassezia furfur</name>
    <name type="common">Pityriasis versicolor infection agent</name>
    <name type="synonym">Pityrosporum furfur</name>
    <dbReference type="NCBI Taxonomy" id="55194"/>
    <lineage>
        <taxon>Eukaryota</taxon>
        <taxon>Fungi</taxon>
        <taxon>Dikarya</taxon>
        <taxon>Basidiomycota</taxon>
        <taxon>Ustilaginomycotina</taxon>
        <taxon>Malasseziomycetes</taxon>
        <taxon>Malasseziales</taxon>
        <taxon>Malasseziaceae</taxon>
        <taxon>Malassezia</taxon>
    </lineage>
</organism>
<dbReference type="SUPFAM" id="SSF53254">
    <property type="entry name" value="Phosphoglycerate mutase-like"/>
    <property type="match status" value="1"/>
</dbReference>
<keyword evidence="2" id="KW-0325">Glycoprotein</keyword>
<dbReference type="CDD" id="cd07061">
    <property type="entry name" value="HP_HAP_like"/>
    <property type="match status" value="1"/>
</dbReference>
<dbReference type="Pfam" id="PF00328">
    <property type="entry name" value="His_Phos_2"/>
    <property type="match status" value="1"/>
</dbReference>
<dbReference type="InterPro" id="IPR029033">
    <property type="entry name" value="His_PPase_superfam"/>
</dbReference>
<sequence length="520" mass="57635">MVKGSIQPGHGSVTSLETFPENVVSTGEVAPGASPFTAQYDKLNSTKPFGPYGIEMRYVPMDADEDNATAADIFANLGPYTPWRPSTLFPETSAYQVVPKHCKVKQVHMLYRHGARYPTDGADEGPGLFGAMVRNGTRNNSVRATGDLEFMNNWNYSLGQALLVPQGAQEMFDAGVQTYYAYAKLLENTTQKLVIRTTTSSRVLDSARYWALGFFGWDASSKVDIEVLPEADKQNNTLEPKYSCPNGKKFSFGDQLRKEWQEVYLQEPLDRLQQNIEGLNLTIDDVANIISLCPYEVSGQGYSRFCSLFTKRDWENYEYEHDLKFQGNNGFMNPTGKAMGIGYVNEFLQRITKGNFSAPQTTQNATLDNDPTKFPLNQSLYVDFTHDTVMVSILTAFNFTQFSKPLSSSSVLNGRNFRASAVVPFGGRVVFEVLECDGSQAPSDYIRIKINDAILPLDEGQGCSKRPDGLCKLDDFIAYARKNANDAAQFELACYGQNGTDFTVTGPVSGGTLDSNQIHN</sequence>
<evidence type="ECO:0000313" key="4">
    <source>
        <dbReference type="Proteomes" id="UP000818624"/>
    </source>
</evidence>
<dbReference type="InterPro" id="IPR016274">
    <property type="entry name" value="Histidine_acid_Pase_euk"/>
</dbReference>
<dbReference type="Proteomes" id="UP000818624">
    <property type="component" value="Chromosome 2"/>
</dbReference>